<evidence type="ECO:0000313" key="5">
    <source>
        <dbReference type="Proteomes" id="UP000479691"/>
    </source>
</evidence>
<evidence type="ECO:0000313" key="3">
    <source>
        <dbReference type="EMBL" id="KAF3201210.1"/>
    </source>
</evidence>
<reference evidence="5 6" key="1">
    <citation type="submission" date="2019-06" db="EMBL/GenBank/DDBJ databases">
        <authorList>
            <person name="Palmer J.M."/>
        </authorList>
    </citation>
    <scope>NUCLEOTIDE SEQUENCE [LARGE SCALE GENOMIC DNA]</scope>
    <source>
        <strain evidence="4 6">TWF191</strain>
        <strain evidence="3">TWF679</strain>
        <strain evidence="2 5">TWF788</strain>
    </source>
</reference>
<comment type="caution">
    <text evidence="4">The sequence shown here is derived from an EMBL/GenBank/DDBJ whole genome shotgun (WGS) entry which is preliminary data.</text>
</comment>
<feature type="domain" description="F-box" evidence="1">
    <location>
        <begin position="17"/>
        <end position="96"/>
    </location>
</feature>
<organism evidence="4 6">
    <name type="scientific">Orbilia oligospora</name>
    <name type="common">Nematode-trapping fungus</name>
    <name type="synonym">Arthrobotrys oligospora</name>
    <dbReference type="NCBI Taxonomy" id="2813651"/>
    <lineage>
        <taxon>Eukaryota</taxon>
        <taxon>Fungi</taxon>
        <taxon>Dikarya</taxon>
        <taxon>Ascomycota</taxon>
        <taxon>Pezizomycotina</taxon>
        <taxon>Orbiliomycetes</taxon>
        <taxon>Orbiliales</taxon>
        <taxon>Orbiliaceae</taxon>
        <taxon>Orbilia</taxon>
    </lineage>
</organism>
<dbReference type="Pfam" id="PF13013">
    <property type="entry name" value="F-box-like_2"/>
    <property type="match status" value="1"/>
</dbReference>
<dbReference type="Proteomes" id="UP000614610">
    <property type="component" value="Unassembled WGS sequence"/>
</dbReference>
<evidence type="ECO:0000313" key="4">
    <source>
        <dbReference type="EMBL" id="KAF3225714.1"/>
    </source>
</evidence>
<dbReference type="EMBL" id="JAABOE010000050">
    <property type="protein sequence ID" value="KAF3175822.1"/>
    <property type="molecule type" value="Genomic_DNA"/>
</dbReference>
<proteinExistence type="predicted"/>
<dbReference type="EMBL" id="WIPF01000026">
    <property type="protein sequence ID" value="KAF3225714.1"/>
    <property type="molecule type" value="Genomic_DNA"/>
</dbReference>
<evidence type="ECO:0000313" key="6">
    <source>
        <dbReference type="Proteomes" id="UP000483672"/>
    </source>
</evidence>
<accession>A0A7C8QVX5</accession>
<evidence type="ECO:0000313" key="2">
    <source>
        <dbReference type="EMBL" id="KAF3175822.1"/>
    </source>
</evidence>
<gene>
    <name evidence="4" type="ORF">TWF191_005060</name>
    <name evidence="3" type="ORF">TWF679_011429</name>
    <name evidence="2" type="ORF">TWF788_008291</name>
</gene>
<name>A0A7C8QVX5_ORBOL</name>
<dbReference type="AlphaFoldDB" id="A0A7C8QVX5"/>
<dbReference type="Proteomes" id="UP000483672">
    <property type="component" value="Unassembled WGS sequence"/>
</dbReference>
<evidence type="ECO:0000259" key="1">
    <source>
        <dbReference type="Pfam" id="PF13013"/>
    </source>
</evidence>
<dbReference type="Proteomes" id="UP000479691">
    <property type="component" value="Unassembled WGS sequence"/>
</dbReference>
<dbReference type="OrthoDB" id="5312886at2759"/>
<dbReference type="InterPro" id="IPR001810">
    <property type="entry name" value="F-box_dom"/>
</dbReference>
<sequence>MNHLKEPSLEVIKEQTQSGLLRLPNEILAQIFEECLDPPLTLFWDDNAPAYATSYSRHRKFALQVLPIVLTCRRFRDHATPLLYRFCSLQYQAHGHRDIYRWIPCCAGTLIPRKYALYKSYGPVVRFTSNLFTFMLTRSFCFNEGPFADTMTAGDTSQEIPTIIPQFLSPLFASFSNLKEARFHSENYLKSTTQVQTYTDGIHSLLATCLSLEKLSVCLAASPVVCSNLKYKRREKLQEGLDASSSCSLASPHANLTELHLSCDDAWESERSQIEDREAAFSVLELFCDIVWPSAKTITTFKFGYAAVAMFAYSGGIMTNVDATPLTEYDLPMLEHVSIPTPDSSVLAAFDAFFNFDGSRIKSVEVRDMYIYASWSFEDSEHGIYADALDVEFISRYSNIERISIRSIAEESDWGQVEGDGICSILLRLFLRKPISFKGLAEINLYLPRDAEALIEVIKCRFADRSLNLTRFPKDSDYSAHIVFPLDG</sequence>
<protein>
    <recommendedName>
        <fullName evidence="1">F-box domain-containing protein</fullName>
    </recommendedName>
</protein>
<dbReference type="EMBL" id="WIWT01000099">
    <property type="protein sequence ID" value="KAF3201210.1"/>
    <property type="molecule type" value="Genomic_DNA"/>
</dbReference>